<dbReference type="EMBL" id="CM046122">
    <property type="protein sequence ID" value="KAI8423553.1"/>
    <property type="molecule type" value="Genomic_DNA"/>
</dbReference>
<dbReference type="Proteomes" id="UP001064048">
    <property type="component" value="Chromosome 22"/>
</dbReference>
<accession>A0ACC0JHH4</accession>
<organism evidence="1 2">
    <name type="scientific">Choristoneura fumiferana</name>
    <name type="common">Spruce budworm moth</name>
    <name type="synonym">Archips fumiferana</name>
    <dbReference type="NCBI Taxonomy" id="7141"/>
    <lineage>
        <taxon>Eukaryota</taxon>
        <taxon>Metazoa</taxon>
        <taxon>Ecdysozoa</taxon>
        <taxon>Arthropoda</taxon>
        <taxon>Hexapoda</taxon>
        <taxon>Insecta</taxon>
        <taxon>Pterygota</taxon>
        <taxon>Neoptera</taxon>
        <taxon>Endopterygota</taxon>
        <taxon>Lepidoptera</taxon>
        <taxon>Glossata</taxon>
        <taxon>Ditrysia</taxon>
        <taxon>Tortricoidea</taxon>
        <taxon>Tortricidae</taxon>
        <taxon>Tortricinae</taxon>
        <taxon>Choristoneura</taxon>
    </lineage>
</organism>
<name>A0ACC0JHH4_CHOFU</name>
<evidence type="ECO:0000313" key="2">
    <source>
        <dbReference type="Proteomes" id="UP001064048"/>
    </source>
</evidence>
<evidence type="ECO:0000313" key="1">
    <source>
        <dbReference type="EMBL" id="KAI8423553.1"/>
    </source>
</evidence>
<keyword evidence="2" id="KW-1185">Reference proteome</keyword>
<reference evidence="1 2" key="1">
    <citation type="journal article" date="2022" name="Genome Biol. Evol.">
        <title>The Spruce Budworm Genome: Reconstructing the Evolutionary History of Antifreeze Proteins.</title>
        <authorList>
            <person name="Beliveau C."/>
            <person name="Gagne P."/>
            <person name="Picq S."/>
            <person name="Vernygora O."/>
            <person name="Keeling C.I."/>
            <person name="Pinkney K."/>
            <person name="Doucet D."/>
            <person name="Wen F."/>
            <person name="Johnston J.S."/>
            <person name="Maaroufi H."/>
            <person name="Boyle B."/>
            <person name="Laroche J."/>
            <person name="Dewar K."/>
            <person name="Juretic N."/>
            <person name="Blackburn G."/>
            <person name="Nisole A."/>
            <person name="Brunet B."/>
            <person name="Brandao M."/>
            <person name="Lumley L."/>
            <person name="Duan J."/>
            <person name="Quan G."/>
            <person name="Lucarotti C.J."/>
            <person name="Roe A.D."/>
            <person name="Sperling F.A.H."/>
            <person name="Levesque R.C."/>
            <person name="Cusson M."/>
        </authorList>
    </citation>
    <scope>NUCLEOTIDE SEQUENCE [LARGE SCALE GENOMIC DNA]</scope>
    <source>
        <strain evidence="1">Glfc:IPQL:Cfum</strain>
    </source>
</reference>
<comment type="caution">
    <text evidence="1">The sequence shown here is derived from an EMBL/GenBank/DDBJ whole genome shotgun (WGS) entry which is preliminary data.</text>
</comment>
<proteinExistence type="predicted"/>
<gene>
    <name evidence="1" type="ORF">MSG28_012645</name>
</gene>
<sequence length="341" mass="38611">MEPAPATTAKICTIISRRLEASQTGVSGHCKVHPKHTTPNNTAITLKYKESIPSTARKQESTMSQRAEVEVEDSKQKTDVFLFREPIVLLAILCLPLSFGITAAIQIVKVKDVTDSTGLYQIWSLSGTAIPELGMYVQAFQIVLMLACLLSACKWPESPYWLASQGRLVDSQEAFLWLRGEEGRKERNLLMEERRTPGPFKLYWISFFIAVATISVSVFTNLGDRFWIRWRIGRPKDIMTENILRSCGGIVIASLVSVLSYFVRRKLLFLLVCGISFILSYTMAIWVHVDSTVEDPSNLWFYFGYCTKTKGKTLLEIQKLYTPELSKANSKEDHDKIVTHI</sequence>
<protein>
    <submittedName>
        <fullName evidence="1">Uncharacterized protein</fullName>
    </submittedName>
</protein>